<name>A0A1H8GYU9_9BACL</name>
<evidence type="ECO:0000313" key="3">
    <source>
        <dbReference type="Proteomes" id="UP000198809"/>
    </source>
</evidence>
<dbReference type="Proteomes" id="UP000683429">
    <property type="component" value="Chromosome"/>
</dbReference>
<reference evidence="2 3" key="1">
    <citation type="submission" date="2016-10" db="EMBL/GenBank/DDBJ databases">
        <authorList>
            <person name="de Groot N.N."/>
        </authorList>
    </citation>
    <scope>NUCLEOTIDE SEQUENCE [LARGE SCALE GENOMIC DNA]</scope>
    <source>
        <strain evidence="2 3">CGMCC 1.10238</strain>
    </source>
</reference>
<dbReference type="EMBL" id="CP076607">
    <property type="protein sequence ID" value="QWU14388.1"/>
    <property type="molecule type" value="Genomic_DNA"/>
</dbReference>
<protein>
    <submittedName>
        <fullName evidence="2">Uncharacterized protein</fullName>
    </submittedName>
</protein>
<evidence type="ECO:0000313" key="4">
    <source>
        <dbReference type="Proteomes" id="UP000683429"/>
    </source>
</evidence>
<dbReference type="RefSeq" id="WP_036588398.1">
    <property type="nucleotide sequence ID" value="NZ_CP076607.1"/>
</dbReference>
<keyword evidence="4" id="KW-1185">Reference proteome</keyword>
<sequence>MTGQTTNELFLHKDYPDSRVVVDTGTKFEVLDKGIKASRIKFIEGEFKNYIRIINNDLLIF</sequence>
<dbReference type="Proteomes" id="UP000198809">
    <property type="component" value="Unassembled WGS sequence"/>
</dbReference>
<gene>
    <name evidence="1" type="ORF">KP014_21000</name>
    <name evidence="2" type="ORF">SAMN04487895_101697</name>
</gene>
<accession>A0A1H8GYU9</accession>
<reference evidence="1 4" key="2">
    <citation type="submission" date="2021-06" db="EMBL/GenBank/DDBJ databases">
        <title>Whole genome sequence of Paenibacillus sophorae DSM23020 for comparative genomics.</title>
        <authorList>
            <person name="Kim M.-J."/>
            <person name="Lee G."/>
            <person name="Shin J.-H."/>
        </authorList>
    </citation>
    <scope>NUCLEOTIDE SEQUENCE [LARGE SCALE GENOMIC DNA]</scope>
    <source>
        <strain evidence="1 4">DSM 23020</strain>
    </source>
</reference>
<organism evidence="2 3">
    <name type="scientific">Paenibacillus sophorae</name>
    <dbReference type="NCBI Taxonomy" id="1333845"/>
    <lineage>
        <taxon>Bacteria</taxon>
        <taxon>Bacillati</taxon>
        <taxon>Bacillota</taxon>
        <taxon>Bacilli</taxon>
        <taxon>Bacillales</taxon>
        <taxon>Paenibacillaceae</taxon>
        <taxon>Paenibacillus</taxon>
    </lineage>
</organism>
<evidence type="ECO:0000313" key="1">
    <source>
        <dbReference type="EMBL" id="QWU14388.1"/>
    </source>
</evidence>
<proteinExistence type="predicted"/>
<dbReference type="EMBL" id="FODH01000001">
    <property type="protein sequence ID" value="SEN49272.1"/>
    <property type="molecule type" value="Genomic_DNA"/>
</dbReference>
<dbReference type="AlphaFoldDB" id="A0A1H8GYU9"/>
<evidence type="ECO:0000313" key="2">
    <source>
        <dbReference type="EMBL" id="SEN49272.1"/>
    </source>
</evidence>